<sequence length="33" mass="3984">MTSTYYVKVYYTKQQQQPEIRRFGIDISPNNNT</sequence>
<reference evidence="1" key="1">
    <citation type="submission" date="2021-02" db="EMBL/GenBank/DDBJ databases">
        <authorList>
            <person name="Nowell W R."/>
        </authorList>
    </citation>
    <scope>NUCLEOTIDE SEQUENCE</scope>
</reference>
<feature type="non-terminal residue" evidence="1">
    <location>
        <position position="1"/>
    </location>
</feature>
<dbReference type="EMBL" id="CAJOBH010164908">
    <property type="protein sequence ID" value="CAF4891580.1"/>
    <property type="molecule type" value="Genomic_DNA"/>
</dbReference>
<comment type="caution">
    <text evidence="1">The sequence shown here is derived from an EMBL/GenBank/DDBJ whole genome shotgun (WGS) entry which is preliminary data.</text>
</comment>
<proteinExistence type="predicted"/>
<name>A0A8S3C957_9BILA</name>
<organism evidence="1 3">
    <name type="scientific">Rotaria magnacalcarata</name>
    <dbReference type="NCBI Taxonomy" id="392030"/>
    <lineage>
        <taxon>Eukaryota</taxon>
        <taxon>Metazoa</taxon>
        <taxon>Spiralia</taxon>
        <taxon>Gnathifera</taxon>
        <taxon>Rotifera</taxon>
        <taxon>Eurotatoria</taxon>
        <taxon>Bdelloidea</taxon>
        <taxon>Philodinida</taxon>
        <taxon>Philodinidae</taxon>
        <taxon>Rotaria</taxon>
    </lineage>
</organism>
<dbReference type="Proteomes" id="UP000681967">
    <property type="component" value="Unassembled WGS sequence"/>
</dbReference>
<dbReference type="Proteomes" id="UP000681720">
    <property type="component" value="Unassembled WGS sequence"/>
</dbReference>
<evidence type="ECO:0000313" key="3">
    <source>
        <dbReference type="Proteomes" id="UP000681967"/>
    </source>
</evidence>
<evidence type="ECO:0000313" key="2">
    <source>
        <dbReference type="EMBL" id="CAF5065142.1"/>
    </source>
</evidence>
<evidence type="ECO:0000313" key="1">
    <source>
        <dbReference type="EMBL" id="CAF4891580.1"/>
    </source>
</evidence>
<accession>A0A8S3C957</accession>
<gene>
    <name evidence="1" type="ORF">BYL167_LOCUS51780</name>
    <name evidence="2" type="ORF">GIL414_LOCUS60772</name>
</gene>
<dbReference type="EMBL" id="CAJOBJ010235849">
    <property type="protein sequence ID" value="CAF5065142.1"/>
    <property type="molecule type" value="Genomic_DNA"/>
</dbReference>
<dbReference type="AlphaFoldDB" id="A0A8S3C957"/>
<protein>
    <submittedName>
        <fullName evidence="1">Uncharacterized protein</fullName>
    </submittedName>
</protein>